<evidence type="ECO:0000313" key="6">
    <source>
        <dbReference type="Proteomes" id="UP000248423"/>
    </source>
</evidence>
<evidence type="ECO:0000256" key="2">
    <source>
        <dbReference type="ARBA" id="ARBA00010421"/>
    </source>
</evidence>
<dbReference type="InterPro" id="IPR036908">
    <property type="entry name" value="RlpA-like_sf"/>
</dbReference>
<evidence type="ECO:0000313" key="5">
    <source>
        <dbReference type="EMBL" id="PYI07650.1"/>
    </source>
</evidence>
<gene>
    <name evidence="5" type="ORF">BO78DRAFT_312643</name>
</gene>
<dbReference type="AlphaFoldDB" id="A0A319EDQ7"/>
<organism evidence="5 6">
    <name type="scientific">Aspergillus sclerotiicarbonarius (strain CBS 121057 / IBT 28362)</name>
    <dbReference type="NCBI Taxonomy" id="1448318"/>
    <lineage>
        <taxon>Eukaryota</taxon>
        <taxon>Fungi</taxon>
        <taxon>Dikarya</taxon>
        <taxon>Ascomycota</taxon>
        <taxon>Pezizomycotina</taxon>
        <taxon>Eurotiomycetes</taxon>
        <taxon>Eurotiomycetidae</taxon>
        <taxon>Eurotiales</taxon>
        <taxon>Aspergillaceae</taxon>
        <taxon>Aspergillus</taxon>
        <taxon>Aspergillus subgen. Circumdati</taxon>
    </lineage>
</organism>
<comment type="similarity">
    <text evidence="2">Belongs to the cerato-platanin family.</text>
</comment>
<dbReference type="GO" id="GO:0005576">
    <property type="term" value="C:extracellular region"/>
    <property type="evidence" value="ECO:0007669"/>
    <property type="project" value="UniProtKB-SubCell"/>
</dbReference>
<name>A0A319EDQ7_ASPSB</name>
<feature type="chain" id="PRO_5016423754" evidence="4">
    <location>
        <begin position="20"/>
        <end position="149"/>
    </location>
</feature>
<dbReference type="InterPro" id="IPR010829">
    <property type="entry name" value="Cerato-platanin"/>
</dbReference>
<accession>A0A319EDQ7</accession>
<dbReference type="VEuPathDB" id="FungiDB:BO78DRAFT_312643"/>
<keyword evidence="3" id="KW-0964">Secreted</keyword>
<dbReference type="Gene3D" id="2.40.40.10">
    <property type="entry name" value="RlpA-like domain"/>
    <property type="match status" value="1"/>
</dbReference>
<dbReference type="Pfam" id="PF07249">
    <property type="entry name" value="Cerato-platanin"/>
    <property type="match status" value="1"/>
</dbReference>
<keyword evidence="6" id="KW-1185">Reference proteome</keyword>
<dbReference type="CDD" id="cd22778">
    <property type="entry name" value="DPBB_CEPL-like"/>
    <property type="match status" value="1"/>
</dbReference>
<evidence type="ECO:0000256" key="1">
    <source>
        <dbReference type="ARBA" id="ARBA00004613"/>
    </source>
</evidence>
<comment type="subcellular location">
    <subcellularLocation>
        <location evidence="1">Secreted</location>
    </subcellularLocation>
</comment>
<feature type="signal peptide" evidence="4">
    <location>
        <begin position="1"/>
        <end position="19"/>
    </location>
</feature>
<dbReference type="SUPFAM" id="SSF50685">
    <property type="entry name" value="Barwin-like endoglucanases"/>
    <property type="match status" value="1"/>
</dbReference>
<reference evidence="5 6" key="1">
    <citation type="submission" date="2018-02" db="EMBL/GenBank/DDBJ databases">
        <title>The genomes of Aspergillus section Nigri reveals drivers in fungal speciation.</title>
        <authorList>
            <consortium name="DOE Joint Genome Institute"/>
            <person name="Vesth T.C."/>
            <person name="Nybo J."/>
            <person name="Theobald S."/>
            <person name="Brandl J."/>
            <person name="Frisvad J.C."/>
            <person name="Nielsen K.F."/>
            <person name="Lyhne E.K."/>
            <person name="Kogle M.E."/>
            <person name="Kuo A."/>
            <person name="Riley R."/>
            <person name="Clum A."/>
            <person name="Nolan M."/>
            <person name="Lipzen A."/>
            <person name="Salamov A."/>
            <person name="Henrissat B."/>
            <person name="Wiebenga A."/>
            <person name="De vries R.P."/>
            <person name="Grigoriev I.V."/>
            <person name="Mortensen U.H."/>
            <person name="Andersen M.R."/>
            <person name="Baker S.E."/>
        </authorList>
    </citation>
    <scope>NUCLEOTIDE SEQUENCE [LARGE SCALE GENOMIC DNA]</scope>
    <source>
        <strain evidence="5 6">CBS 121057</strain>
    </source>
</reference>
<proteinExistence type="inferred from homology"/>
<evidence type="ECO:0000256" key="4">
    <source>
        <dbReference type="SAM" id="SignalP"/>
    </source>
</evidence>
<dbReference type="EMBL" id="KZ826340">
    <property type="protein sequence ID" value="PYI07650.1"/>
    <property type="molecule type" value="Genomic_DNA"/>
</dbReference>
<dbReference type="Proteomes" id="UP000248423">
    <property type="component" value="Unassembled WGS sequence"/>
</dbReference>
<protein>
    <submittedName>
        <fullName evidence="5">Allergenic cerato-platanin Asp F13</fullName>
    </submittedName>
</protein>
<dbReference type="OrthoDB" id="4898945at2759"/>
<evidence type="ECO:0000256" key="3">
    <source>
        <dbReference type="ARBA" id="ARBA00022525"/>
    </source>
</evidence>
<keyword evidence="4" id="KW-0732">Signal</keyword>
<sequence length="149" mass="14957">MKTFAIAFSLISLFSSALAVPVEAATGTSVSVSYDTSYDDANGSLSTTACSDGANGLVTKGYPTFGSLPDFPYIGGSPTIPGWNSANCGACYALTYEGVTIYITAVDAAPGGFNIGLTAMNALTNGQAVADGRITATYAPADASNCGFS</sequence>